<evidence type="ECO:0000256" key="9">
    <source>
        <dbReference type="ARBA" id="ARBA00023239"/>
    </source>
</evidence>
<keyword evidence="7 12" id="KW-0315">Glutamine amidotransferase</keyword>
<dbReference type="EC" id="4.3.2.10" evidence="12"/>
<feature type="active site" evidence="12 13">
    <location>
        <position position="189"/>
    </location>
</feature>
<dbReference type="CDD" id="cd01748">
    <property type="entry name" value="GATase1_IGP_Synthase"/>
    <property type="match status" value="1"/>
</dbReference>
<evidence type="ECO:0000256" key="2">
    <source>
        <dbReference type="ARBA" id="ARBA00005091"/>
    </source>
</evidence>
<keyword evidence="6 12" id="KW-0378">Hydrolase</keyword>
<comment type="pathway">
    <text evidence="2 12">Amino-acid biosynthesis; L-histidine biosynthesis; L-histidine from 5-phospho-alpha-D-ribose 1-diphosphate: step 5/9.</text>
</comment>
<protein>
    <recommendedName>
        <fullName evidence="12">Imidazole glycerol phosphate synthase subunit HisH</fullName>
        <ecNumber evidence="12">4.3.2.10</ecNumber>
    </recommendedName>
    <alternativeName>
        <fullName evidence="12">IGP synthase glutaminase subunit</fullName>
        <ecNumber evidence="12">3.5.1.2</ecNumber>
    </alternativeName>
    <alternativeName>
        <fullName evidence="12">IGP synthase subunit HisH</fullName>
    </alternativeName>
    <alternativeName>
        <fullName evidence="12">ImGP synthase subunit HisH</fullName>
        <shortName evidence="12">IGPS subunit HisH</shortName>
    </alternativeName>
</protein>
<evidence type="ECO:0000256" key="8">
    <source>
        <dbReference type="ARBA" id="ARBA00023102"/>
    </source>
</evidence>
<dbReference type="Gene3D" id="3.40.50.880">
    <property type="match status" value="1"/>
</dbReference>
<evidence type="ECO:0000256" key="4">
    <source>
        <dbReference type="ARBA" id="ARBA00022490"/>
    </source>
</evidence>
<comment type="function">
    <text evidence="12">IGPS catalyzes the conversion of PRFAR and glutamine to IGP, AICAR and glutamate. The HisH subunit catalyzes the hydrolysis of glutamine to glutamate and ammonia as part of the synthesis of IGP and AICAR. The resulting ammonia molecule is channeled to the active site of HisF.</text>
</comment>
<dbReference type="HAMAP" id="MF_00278">
    <property type="entry name" value="HisH"/>
    <property type="match status" value="1"/>
</dbReference>
<dbReference type="InterPro" id="IPR029062">
    <property type="entry name" value="Class_I_gatase-like"/>
</dbReference>
<dbReference type="UniPathway" id="UPA00031">
    <property type="reaction ID" value="UER00010"/>
</dbReference>
<comment type="catalytic activity">
    <reaction evidence="10 12">
        <text>5-[(5-phospho-1-deoxy-D-ribulos-1-ylimino)methylamino]-1-(5-phospho-beta-D-ribosyl)imidazole-4-carboxamide + L-glutamine = D-erythro-1-(imidazol-4-yl)glycerol 3-phosphate + 5-amino-1-(5-phospho-beta-D-ribosyl)imidazole-4-carboxamide + L-glutamate + H(+)</text>
        <dbReference type="Rhea" id="RHEA:24793"/>
        <dbReference type="ChEBI" id="CHEBI:15378"/>
        <dbReference type="ChEBI" id="CHEBI:29985"/>
        <dbReference type="ChEBI" id="CHEBI:58278"/>
        <dbReference type="ChEBI" id="CHEBI:58359"/>
        <dbReference type="ChEBI" id="CHEBI:58475"/>
        <dbReference type="ChEBI" id="CHEBI:58525"/>
        <dbReference type="EC" id="4.3.2.10"/>
    </reaction>
</comment>
<keyword evidence="5 12" id="KW-0028">Amino-acid biosynthesis</keyword>
<dbReference type="EMBL" id="PIPJ01000008">
    <property type="protein sequence ID" value="RUO19328.1"/>
    <property type="molecule type" value="Genomic_DNA"/>
</dbReference>
<dbReference type="PROSITE" id="PS51273">
    <property type="entry name" value="GATASE_TYPE_1"/>
    <property type="match status" value="1"/>
</dbReference>
<comment type="subcellular location">
    <subcellularLocation>
        <location evidence="1 12">Cytoplasm</location>
    </subcellularLocation>
</comment>
<evidence type="ECO:0000256" key="1">
    <source>
        <dbReference type="ARBA" id="ARBA00004496"/>
    </source>
</evidence>
<dbReference type="OrthoDB" id="9807137at2"/>
<dbReference type="NCBIfam" id="TIGR01855">
    <property type="entry name" value="IMP_synth_hisH"/>
    <property type="match status" value="1"/>
</dbReference>
<comment type="caution">
    <text evidence="15">The sequence shown here is derived from an EMBL/GenBank/DDBJ whole genome shotgun (WGS) entry which is preliminary data.</text>
</comment>
<name>A0A432VSJ9_9GAMM</name>
<evidence type="ECO:0000256" key="13">
    <source>
        <dbReference type="PIRSR" id="PIRSR000495-1"/>
    </source>
</evidence>
<keyword evidence="8 12" id="KW-0368">Histidine biosynthesis</keyword>
<dbReference type="GO" id="GO:0016829">
    <property type="term" value="F:lyase activity"/>
    <property type="evidence" value="ECO:0007669"/>
    <property type="project" value="UniProtKB-KW"/>
</dbReference>
<evidence type="ECO:0000256" key="6">
    <source>
        <dbReference type="ARBA" id="ARBA00022801"/>
    </source>
</evidence>
<dbReference type="RefSeq" id="WP_126767950.1">
    <property type="nucleotide sequence ID" value="NZ_PIPJ01000008.1"/>
</dbReference>
<dbReference type="FunFam" id="3.40.50.880:FF:000009">
    <property type="entry name" value="Imidazole glycerol phosphate synthase subunit HisH"/>
    <property type="match status" value="1"/>
</dbReference>
<evidence type="ECO:0000256" key="10">
    <source>
        <dbReference type="ARBA" id="ARBA00047838"/>
    </source>
</evidence>
<keyword evidence="4 12" id="KW-0963">Cytoplasm</keyword>
<accession>A0A432VSJ9</accession>
<evidence type="ECO:0000259" key="14">
    <source>
        <dbReference type="Pfam" id="PF00117"/>
    </source>
</evidence>
<dbReference type="Pfam" id="PF00117">
    <property type="entry name" value="GATase"/>
    <property type="match status" value="1"/>
</dbReference>
<reference evidence="16" key="1">
    <citation type="journal article" date="2018" name="Front. Microbiol.">
        <title>Genome-Based Analysis Reveals the Taxonomy and Diversity of the Family Idiomarinaceae.</title>
        <authorList>
            <person name="Liu Y."/>
            <person name="Lai Q."/>
            <person name="Shao Z."/>
        </authorList>
    </citation>
    <scope>NUCLEOTIDE SEQUENCE [LARGE SCALE GENOMIC DNA]</scope>
    <source>
        <strain evidence="16">GBPy7</strain>
    </source>
</reference>
<evidence type="ECO:0000256" key="12">
    <source>
        <dbReference type="HAMAP-Rule" id="MF_00278"/>
    </source>
</evidence>
<dbReference type="PIRSF" id="PIRSF000495">
    <property type="entry name" value="Amidotransf_hisH"/>
    <property type="match status" value="1"/>
</dbReference>
<evidence type="ECO:0000256" key="5">
    <source>
        <dbReference type="ARBA" id="ARBA00022605"/>
    </source>
</evidence>
<evidence type="ECO:0000256" key="3">
    <source>
        <dbReference type="ARBA" id="ARBA00011152"/>
    </source>
</evidence>
<feature type="active site" evidence="12 13">
    <location>
        <position position="191"/>
    </location>
</feature>
<dbReference type="InterPro" id="IPR017926">
    <property type="entry name" value="GATASE"/>
</dbReference>
<organism evidence="15 16">
    <name type="scientific">Aliidiomarina iranensis</name>
    <dbReference type="NCBI Taxonomy" id="1434071"/>
    <lineage>
        <taxon>Bacteria</taxon>
        <taxon>Pseudomonadati</taxon>
        <taxon>Pseudomonadota</taxon>
        <taxon>Gammaproteobacteria</taxon>
        <taxon>Alteromonadales</taxon>
        <taxon>Idiomarinaceae</taxon>
        <taxon>Aliidiomarina</taxon>
    </lineage>
</organism>
<dbReference type="PANTHER" id="PTHR42701:SF1">
    <property type="entry name" value="IMIDAZOLE GLYCEROL PHOSPHATE SYNTHASE SUBUNIT HISH"/>
    <property type="match status" value="1"/>
</dbReference>
<dbReference type="AlphaFoldDB" id="A0A432VSJ9"/>
<dbReference type="GO" id="GO:0000107">
    <property type="term" value="F:imidazoleglycerol-phosphate synthase activity"/>
    <property type="evidence" value="ECO:0007669"/>
    <property type="project" value="UniProtKB-UniRule"/>
</dbReference>
<dbReference type="GO" id="GO:0000105">
    <property type="term" value="P:L-histidine biosynthetic process"/>
    <property type="evidence" value="ECO:0007669"/>
    <property type="project" value="UniProtKB-UniRule"/>
</dbReference>
<comment type="subunit">
    <text evidence="3 12">Heterodimer of HisH and HisF.</text>
</comment>
<comment type="catalytic activity">
    <reaction evidence="11 12">
        <text>L-glutamine + H2O = L-glutamate + NH4(+)</text>
        <dbReference type="Rhea" id="RHEA:15889"/>
        <dbReference type="ChEBI" id="CHEBI:15377"/>
        <dbReference type="ChEBI" id="CHEBI:28938"/>
        <dbReference type="ChEBI" id="CHEBI:29985"/>
        <dbReference type="ChEBI" id="CHEBI:58359"/>
        <dbReference type="EC" id="3.5.1.2"/>
    </reaction>
</comment>
<dbReference type="Proteomes" id="UP000288395">
    <property type="component" value="Unassembled WGS sequence"/>
</dbReference>
<sequence>MNLVIVNTRVANLASVDFAFRRLGVTPVISADPAVIKAATHVVLPGVGTASAAMRSLESLGLVPVLRELTQPVLGICLGMQMLTERSAEAGAGSAVATGETAGSVSCLGVIPGNIERMQAATGKPLPHMGWNRTEVSEHPLFAGLQDPWFYFVHSFAAPISAQTIASCEYTQGFSAAIAHNNFMGVQFHPERSGADGARVLQNFLELAC</sequence>
<dbReference type="EC" id="3.5.1.2" evidence="12"/>
<proteinExistence type="inferred from homology"/>
<dbReference type="SUPFAM" id="SSF52317">
    <property type="entry name" value="Class I glutamine amidotransferase-like"/>
    <property type="match status" value="1"/>
</dbReference>
<dbReference type="PANTHER" id="PTHR42701">
    <property type="entry name" value="IMIDAZOLE GLYCEROL PHOSPHATE SYNTHASE SUBUNIT HISH"/>
    <property type="match status" value="1"/>
</dbReference>
<dbReference type="GO" id="GO:0004359">
    <property type="term" value="F:glutaminase activity"/>
    <property type="evidence" value="ECO:0007669"/>
    <property type="project" value="UniProtKB-EC"/>
</dbReference>
<dbReference type="GO" id="GO:0005737">
    <property type="term" value="C:cytoplasm"/>
    <property type="evidence" value="ECO:0007669"/>
    <property type="project" value="UniProtKB-SubCell"/>
</dbReference>
<evidence type="ECO:0000256" key="7">
    <source>
        <dbReference type="ARBA" id="ARBA00022962"/>
    </source>
</evidence>
<gene>
    <name evidence="12 15" type="primary">hisH</name>
    <name evidence="15" type="ORF">CWE08_10160</name>
</gene>
<feature type="active site" description="Nucleophile" evidence="12 13">
    <location>
        <position position="77"/>
    </location>
</feature>
<evidence type="ECO:0000256" key="11">
    <source>
        <dbReference type="ARBA" id="ARBA00049534"/>
    </source>
</evidence>
<feature type="domain" description="Glutamine amidotransferase" evidence="14">
    <location>
        <begin position="36"/>
        <end position="205"/>
    </location>
</feature>
<keyword evidence="9 12" id="KW-0456">Lyase</keyword>
<evidence type="ECO:0000313" key="15">
    <source>
        <dbReference type="EMBL" id="RUO19328.1"/>
    </source>
</evidence>
<keyword evidence="16" id="KW-1185">Reference proteome</keyword>
<dbReference type="InterPro" id="IPR010139">
    <property type="entry name" value="Imidazole-glycPsynth_HisH"/>
</dbReference>
<evidence type="ECO:0000313" key="16">
    <source>
        <dbReference type="Proteomes" id="UP000288395"/>
    </source>
</evidence>